<feature type="region of interest" description="Disordered" evidence="1">
    <location>
        <begin position="41"/>
        <end position="166"/>
    </location>
</feature>
<feature type="compositionally biased region" description="Basic and acidic residues" evidence="1">
    <location>
        <begin position="79"/>
        <end position="96"/>
    </location>
</feature>
<keyword evidence="3" id="KW-1185">Reference proteome</keyword>
<feature type="compositionally biased region" description="Basic residues" evidence="1">
    <location>
        <begin position="134"/>
        <end position="145"/>
    </location>
</feature>
<feature type="compositionally biased region" description="Basic and acidic residues" evidence="1">
    <location>
        <begin position="1095"/>
        <end position="1105"/>
    </location>
</feature>
<organism evidence="2 3">
    <name type="scientific">Podarcis muralis</name>
    <name type="common">Wall lizard</name>
    <name type="synonym">Lacerta muralis</name>
    <dbReference type="NCBI Taxonomy" id="64176"/>
    <lineage>
        <taxon>Eukaryota</taxon>
        <taxon>Metazoa</taxon>
        <taxon>Chordata</taxon>
        <taxon>Craniata</taxon>
        <taxon>Vertebrata</taxon>
        <taxon>Euteleostomi</taxon>
        <taxon>Lepidosauria</taxon>
        <taxon>Squamata</taxon>
        <taxon>Bifurcata</taxon>
        <taxon>Unidentata</taxon>
        <taxon>Episquamata</taxon>
        <taxon>Laterata</taxon>
        <taxon>Lacertibaenia</taxon>
        <taxon>Lacertidae</taxon>
        <taxon>Podarcis</taxon>
    </lineage>
</organism>
<feature type="compositionally biased region" description="Polar residues" evidence="1">
    <location>
        <begin position="477"/>
        <end position="507"/>
    </location>
</feature>
<evidence type="ECO:0000256" key="1">
    <source>
        <dbReference type="SAM" id="MobiDB-lite"/>
    </source>
</evidence>
<feature type="compositionally biased region" description="Polar residues" evidence="1">
    <location>
        <begin position="911"/>
        <end position="920"/>
    </location>
</feature>
<dbReference type="GO" id="GO:0030331">
    <property type="term" value="F:nuclear estrogen receptor binding"/>
    <property type="evidence" value="ECO:0007669"/>
    <property type="project" value="Ensembl"/>
</dbReference>
<dbReference type="GO" id="GO:0005654">
    <property type="term" value="C:nucleoplasm"/>
    <property type="evidence" value="ECO:0007669"/>
    <property type="project" value="Ensembl"/>
</dbReference>
<dbReference type="PANTHER" id="PTHR14931">
    <property type="entry name" value="GENE 340-RELATED"/>
    <property type="match status" value="1"/>
</dbReference>
<proteinExistence type="predicted"/>
<accession>A0A670HQ91</accession>
<feature type="compositionally biased region" description="Basic and acidic residues" evidence="1">
    <location>
        <begin position="285"/>
        <end position="309"/>
    </location>
</feature>
<reference evidence="2" key="3">
    <citation type="submission" date="2025-09" db="UniProtKB">
        <authorList>
            <consortium name="Ensembl"/>
        </authorList>
    </citation>
    <scope>IDENTIFICATION</scope>
</reference>
<dbReference type="GO" id="GO:0001222">
    <property type="term" value="F:transcription corepressor binding"/>
    <property type="evidence" value="ECO:0007669"/>
    <property type="project" value="Ensembl"/>
</dbReference>
<feature type="compositionally biased region" description="Low complexity" evidence="1">
    <location>
        <begin position="335"/>
        <end position="344"/>
    </location>
</feature>
<gene>
    <name evidence="2" type="primary">LCOR</name>
</gene>
<dbReference type="Pfam" id="PF15090">
    <property type="entry name" value="DUF4553"/>
    <property type="match status" value="1"/>
</dbReference>
<dbReference type="PANTHER" id="PTHR14931:SF2">
    <property type="entry name" value="LIGAND DEPENDENT NUCLEAR RECEPTOR COREPRESSOR"/>
    <property type="match status" value="1"/>
</dbReference>
<feature type="region of interest" description="Disordered" evidence="1">
    <location>
        <begin position="599"/>
        <end position="662"/>
    </location>
</feature>
<dbReference type="Proteomes" id="UP000472272">
    <property type="component" value="Chromosome 5"/>
</dbReference>
<feature type="compositionally biased region" description="Low complexity" evidence="1">
    <location>
        <begin position="354"/>
        <end position="371"/>
    </location>
</feature>
<sequence>MGGRKGEDDKDQVQNRALLGGYNAVKATNIHMSEDGLVGSQKNTFKAFPEETREPSFTTNSPRRADKENALQCSSKASLHPDTEMNDQEARPKAENHLQASGKSKGSYNMQPVDKTHVENAKDGWLSNSPVPVVHHKTTNGHSRTKSNSSSTKSTRKSKRPSGLRINDYDNQCDVVYISQPITECHFESKRVVSSRKTARKSTRGYYYNGECCEIPTVRTLAKTSHVQESGNTLAPRPEVLTSPSQGASLPSDSCLAAAQAMSGDGDKRPAVAVPQGDASNNSTQERDEMCRAEKAAPEVSFVKEREDSSAEASTIALSPPPGLVLRVEKGSLSNSSLQTTLSSRPNEDSGNTGESVVLSASEVASGEESAMFSETEATPEPSILPDQVPPDSMALQPPEDLSPGMDLMPPLEEPGTVKDTSETSKVDDGKELDSEAPAVPQTSEVDNKEGASSKTSPDKKRKREKKPQIVSDRCLRSQQSLSSAEDSPEQSTSSMSLQLPQVQIKFSKSPGAKRFKREVQLDGAASLCFPNDGFHETLLNNIGNSSEQQPGDRNDITMGQASQTLLAKKTIVEEDRNGEGNKDKAGAMLEICLEGDSARRSVRVSAETSDKGEKQSDLTSGTPDNFDSIMEVTEELHTQHGPSSVSRSESKLVPPERSVKSKKPALQFYNLRHTPAPTPVATASKNTSGKETVQGDSNAVTIQAGSNVTDQENAQCEDTVGFSSMDVLSDNKPSFVEWCAEEENQELITNFNTQYMKVQKGWIQLEKEAQPAPKVKNKSDKLKEIWKSKKRTRKLKGPTEGQKLSPVQMLFMKGFDMSNICKWFMETTETKSLVIVKKMNTRLPGDIPLIKLPLQKGCYSGSYPSSLQAERLKKHLKKFAAMTPAKNTIKIQRLWAKLREGSEDKEPEQAASSKQTPPSEVSVEHKAEAKSAQPPSTPVQTSSRILRKYSNLRGKLNAIRKVAKQDKNDSVTKHPSAESKPSGKSLCIKPLVSPKLAQQIQAPPLATKTSLVERGGKGRKAKGKVQEDTSSKGHLQQTKKKSPTESSRSQRLLSTSSKERLPLKKASKPKPAGPPATRKQAAADKSHKPVSGNEKAKKLNDLRPGKRKPPVQKGKSKAGQKASLPSRQEGLAKPPKQKVVRDSSSRPPKVAAQKASSGKALTRSMKRIQESSTAQGKRKLRASKDSSPSKRRCLDAK</sequence>
<dbReference type="GO" id="GO:0000122">
    <property type="term" value="P:negative regulation of transcription by RNA polymerase II"/>
    <property type="evidence" value="ECO:0007669"/>
    <property type="project" value="Ensembl"/>
</dbReference>
<dbReference type="InterPro" id="IPR028104">
    <property type="entry name" value="DUF4553"/>
</dbReference>
<evidence type="ECO:0000313" key="3">
    <source>
        <dbReference type="Proteomes" id="UP000472272"/>
    </source>
</evidence>
<dbReference type="Ensembl" id="ENSPMRT00000001472.1">
    <property type="protein sequence ID" value="ENSPMRP00000001385.1"/>
    <property type="gene ID" value="ENSPMRG00000001039.1"/>
</dbReference>
<dbReference type="GO" id="GO:0071392">
    <property type="term" value="P:cellular response to estradiol stimulus"/>
    <property type="evidence" value="ECO:0007669"/>
    <property type="project" value="Ensembl"/>
</dbReference>
<evidence type="ECO:0000313" key="2">
    <source>
        <dbReference type="Ensembl" id="ENSPMRP00000001385.1"/>
    </source>
</evidence>
<reference evidence="2" key="2">
    <citation type="submission" date="2025-08" db="UniProtKB">
        <authorList>
            <consortium name="Ensembl"/>
        </authorList>
    </citation>
    <scope>IDENTIFICATION</scope>
</reference>
<feature type="compositionally biased region" description="Polar residues" evidence="1">
    <location>
        <begin position="98"/>
        <end position="110"/>
    </location>
</feature>
<dbReference type="GO" id="GO:1990226">
    <property type="term" value="F:histone methyltransferase binding"/>
    <property type="evidence" value="ECO:0007669"/>
    <property type="project" value="Ensembl"/>
</dbReference>
<feature type="compositionally biased region" description="Low complexity" evidence="1">
    <location>
        <begin position="1047"/>
        <end position="1057"/>
    </location>
</feature>
<feature type="compositionally biased region" description="Polar residues" evidence="1">
    <location>
        <begin position="242"/>
        <end position="252"/>
    </location>
</feature>
<feature type="compositionally biased region" description="Basic and acidic residues" evidence="1">
    <location>
        <begin position="416"/>
        <end position="434"/>
    </location>
</feature>
<protein>
    <submittedName>
        <fullName evidence="2">Ligand dependent nuclear receptor corepressor</fullName>
    </submittedName>
</protein>
<dbReference type="OMA" id="AKNNWKM"/>
<feature type="region of interest" description="Disordered" evidence="1">
    <location>
        <begin position="227"/>
        <end position="318"/>
    </location>
</feature>
<feature type="region of interest" description="Disordered" evidence="1">
    <location>
        <begin position="335"/>
        <end position="514"/>
    </location>
</feature>
<dbReference type="GeneTree" id="ENSGT00940000154965"/>
<dbReference type="AlphaFoldDB" id="A0A670HQ91"/>
<dbReference type="GO" id="GO:1990381">
    <property type="term" value="F:ubiquitin-specific protease binding"/>
    <property type="evidence" value="ECO:0007669"/>
    <property type="project" value="Ensembl"/>
</dbReference>
<feature type="region of interest" description="Disordered" evidence="1">
    <location>
        <begin position="901"/>
        <end position="1198"/>
    </location>
</feature>
<dbReference type="GO" id="GO:0042826">
    <property type="term" value="F:histone deacetylase binding"/>
    <property type="evidence" value="ECO:0007669"/>
    <property type="project" value="Ensembl"/>
</dbReference>
<feature type="compositionally biased region" description="Basic and acidic residues" evidence="1">
    <location>
        <begin position="964"/>
        <end position="978"/>
    </location>
</feature>
<name>A0A670HQ91_PODMU</name>
<feature type="compositionally biased region" description="Basic and acidic residues" evidence="1">
    <location>
        <begin position="1183"/>
        <end position="1198"/>
    </location>
</feature>
<feature type="compositionally biased region" description="Basic residues" evidence="1">
    <location>
        <begin position="1106"/>
        <end position="1119"/>
    </location>
</feature>
<reference evidence="2 3" key="1">
    <citation type="journal article" date="2019" name="Proc. Natl. Acad. Sci. U.S.A.">
        <title>Regulatory changes in pterin and carotenoid genes underlie balanced color polymorphisms in the wall lizard.</title>
        <authorList>
            <person name="Andrade P."/>
            <person name="Pinho C."/>
            <person name="Perez I de Lanuza G."/>
            <person name="Afonso S."/>
            <person name="Brejcha J."/>
            <person name="Rubin C.J."/>
            <person name="Wallerman O."/>
            <person name="Pereira P."/>
            <person name="Sabatino S.J."/>
            <person name="Bellati A."/>
            <person name="Pellitteri-Rosa D."/>
            <person name="Bosakova Z."/>
            <person name="Bunikis I."/>
            <person name="Carretero M.A."/>
            <person name="Feiner N."/>
            <person name="Marsik P."/>
            <person name="Pauperio F."/>
            <person name="Salvi D."/>
            <person name="Soler L."/>
            <person name="While G.M."/>
            <person name="Uller T."/>
            <person name="Font E."/>
            <person name="Andersson L."/>
            <person name="Carneiro M."/>
        </authorList>
    </citation>
    <scope>NUCLEOTIDE SEQUENCE</scope>
</reference>
<dbReference type="GO" id="GO:0003714">
    <property type="term" value="F:transcription corepressor activity"/>
    <property type="evidence" value="ECO:0007669"/>
    <property type="project" value="Ensembl"/>
</dbReference>